<evidence type="ECO:0000256" key="1">
    <source>
        <dbReference type="ARBA" id="ARBA00022814"/>
    </source>
</evidence>
<accession>A0ABY5NQD2</accession>
<dbReference type="InterPro" id="IPR036735">
    <property type="entry name" value="NGN_dom_sf"/>
</dbReference>
<dbReference type="SUPFAM" id="SSF82679">
    <property type="entry name" value="N-utilization substance G protein NusG, N-terminal domain"/>
    <property type="match status" value="1"/>
</dbReference>
<name>A0ABY5NQD2_9FLAO</name>
<dbReference type="Gene3D" id="3.30.70.940">
    <property type="entry name" value="NusG, N-terminal domain"/>
    <property type="match status" value="1"/>
</dbReference>
<evidence type="ECO:0000313" key="5">
    <source>
        <dbReference type="EMBL" id="UUV20776.1"/>
    </source>
</evidence>
<proteinExistence type="predicted"/>
<dbReference type="PANTHER" id="PTHR30265:SF4">
    <property type="entry name" value="KOW MOTIF FAMILY PROTEIN, EXPRESSED"/>
    <property type="match status" value="1"/>
</dbReference>
<dbReference type="CDD" id="cd09895">
    <property type="entry name" value="NGN_SP_UpxY"/>
    <property type="match status" value="1"/>
</dbReference>
<keyword evidence="3" id="KW-0804">Transcription</keyword>
<evidence type="ECO:0000259" key="4">
    <source>
        <dbReference type="Pfam" id="PF02357"/>
    </source>
</evidence>
<feature type="domain" description="NusG-like N-terminal" evidence="4">
    <location>
        <begin position="4"/>
        <end position="96"/>
    </location>
</feature>
<reference evidence="5 6" key="1">
    <citation type="submission" date="2022-08" db="EMBL/GenBank/DDBJ databases">
        <title>Myroides zhujiangensis sp. nov., a novel bacterium isolated from sediment in the Pearl River Estuary.</title>
        <authorList>
            <person name="Cui L."/>
        </authorList>
    </citation>
    <scope>NUCLEOTIDE SEQUENCE [LARGE SCALE GENOMIC DNA]</scope>
    <source>
        <strain evidence="5 6">SCSIO 72103</strain>
    </source>
</reference>
<evidence type="ECO:0000256" key="2">
    <source>
        <dbReference type="ARBA" id="ARBA00023015"/>
    </source>
</evidence>
<dbReference type="EMBL" id="CP102382">
    <property type="protein sequence ID" value="UUV20776.1"/>
    <property type="molecule type" value="Genomic_DNA"/>
</dbReference>
<dbReference type="NCBIfam" id="NF033644">
    <property type="entry name" value="antiterm_UpxY"/>
    <property type="match status" value="1"/>
</dbReference>
<sequence length="167" mass="19370">MSEKKWYILRTNPKAEKKVALRLTTLGIENYLPLRKQIKSWSDRKKLVSEVLFKSFVFVYLTEKERQNVFEVPGIVRYLYFAGKIATLSEKEIEHIKYFCSLDDIKIDENYEKGDQVEVINGQLIGLKGELICSTSGNRLKIYIPVLDCFANITISKTEVRKIQVAV</sequence>
<gene>
    <name evidence="5" type="ORF">NPX36_10660</name>
</gene>
<dbReference type="Proteomes" id="UP001317001">
    <property type="component" value="Chromosome"/>
</dbReference>
<organism evidence="5 6">
    <name type="scientific">Paenimyroides aestuarii</name>
    <dbReference type="NCBI Taxonomy" id="2968490"/>
    <lineage>
        <taxon>Bacteria</taxon>
        <taxon>Pseudomonadati</taxon>
        <taxon>Bacteroidota</taxon>
        <taxon>Flavobacteriia</taxon>
        <taxon>Flavobacteriales</taxon>
        <taxon>Flavobacteriaceae</taxon>
        <taxon>Paenimyroides</taxon>
    </lineage>
</organism>
<dbReference type="RefSeq" id="WP_257498680.1">
    <property type="nucleotide sequence ID" value="NZ_CP102382.1"/>
</dbReference>
<dbReference type="InterPro" id="IPR043425">
    <property type="entry name" value="NusG-like"/>
</dbReference>
<keyword evidence="1" id="KW-0889">Transcription antitermination</keyword>
<protein>
    <submittedName>
        <fullName evidence="5">UpxY family transcription antiterminator</fullName>
    </submittedName>
</protein>
<keyword evidence="6" id="KW-1185">Reference proteome</keyword>
<dbReference type="PANTHER" id="PTHR30265">
    <property type="entry name" value="RHO-INTERACTING TRANSCRIPTION TERMINATION FACTOR NUSG"/>
    <property type="match status" value="1"/>
</dbReference>
<dbReference type="InterPro" id="IPR006645">
    <property type="entry name" value="NGN-like_dom"/>
</dbReference>
<evidence type="ECO:0000256" key="3">
    <source>
        <dbReference type="ARBA" id="ARBA00023163"/>
    </source>
</evidence>
<dbReference type="Pfam" id="PF02357">
    <property type="entry name" value="NusG"/>
    <property type="match status" value="1"/>
</dbReference>
<evidence type="ECO:0000313" key="6">
    <source>
        <dbReference type="Proteomes" id="UP001317001"/>
    </source>
</evidence>
<keyword evidence="2" id="KW-0805">Transcription regulation</keyword>